<dbReference type="InterPro" id="IPR036890">
    <property type="entry name" value="HATPase_C_sf"/>
</dbReference>
<feature type="transmembrane region" description="Helical" evidence="9">
    <location>
        <begin position="72"/>
        <end position="89"/>
    </location>
</feature>
<evidence type="ECO:0000256" key="8">
    <source>
        <dbReference type="ARBA" id="ARBA00023012"/>
    </source>
</evidence>
<feature type="transmembrane region" description="Helical" evidence="9">
    <location>
        <begin position="203"/>
        <end position="225"/>
    </location>
</feature>
<keyword evidence="3" id="KW-0597">Phosphoprotein</keyword>
<keyword evidence="12" id="KW-1185">Reference proteome</keyword>
<dbReference type="Pfam" id="PF07730">
    <property type="entry name" value="HisKA_3"/>
    <property type="match status" value="1"/>
</dbReference>
<dbReference type="Gene3D" id="3.30.565.10">
    <property type="entry name" value="Histidine kinase-like ATPase, C-terminal domain"/>
    <property type="match status" value="1"/>
</dbReference>
<sequence>MRPAVVRSTLARSFDRSLGTILGAGLVLAGLNAALLPLDGPVGHILALFPLVFLAFLGAGLRAWYRRPSNRIGALILFGGFAVWLGSMQNTDVPVLTAVGTIGATLILAVMVHLLHAFPSGRLQGPVSVATVTAGYVTSLVLQAPRYLFDPNGPAPSLVIADLPGAVALGGRTQQFVGAAVMLATAVVLLRRLVRADHPRRKVLAPLFAYGVLAVLFIPLGSLVLGPVFGIPPAIRAGLQLLVLGGIPVAFAYGTLRGGFARTGELEELGTWLGASDGTRPALAQALARTLGDPSLTLSFWVPRRHVFVDERGVPIPTELGPDRAVVVIELEGRTVGAIHYDSLLIGDPELVRTAGQVIAIAVDRERLTAELRESHRALRRSRERLVDAADRERRRIAQNLHDGLQVQLVLLALEAQQLANAPATASAAADRATRLRQGIDAAAADLRQLVSAVMPASLIEGGLGAAVEDLVDRMPVPTTLALDIGERMQAPALESTAYFVTAEALTNAVKHSGASSVSVRLVSEDGWLRIEVCDDGVGGANAGHGIGLRGMTDRIDVLGGYLRIVSEPGDGTRIEAGLPCA</sequence>
<gene>
    <name evidence="11" type="ORF">GA0111570_101126</name>
</gene>
<dbReference type="GO" id="GO:0005524">
    <property type="term" value="F:ATP binding"/>
    <property type="evidence" value="ECO:0007669"/>
    <property type="project" value="UniProtKB-KW"/>
</dbReference>
<evidence type="ECO:0000313" key="12">
    <source>
        <dbReference type="Proteomes" id="UP000199086"/>
    </source>
</evidence>
<organism evidence="11 12">
    <name type="scientific">Raineyella antarctica</name>
    <dbReference type="NCBI Taxonomy" id="1577474"/>
    <lineage>
        <taxon>Bacteria</taxon>
        <taxon>Bacillati</taxon>
        <taxon>Actinomycetota</taxon>
        <taxon>Actinomycetes</taxon>
        <taxon>Propionibacteriales</taxon>
        <taxon>Propionibacteriaceae</taxon>
        <taxon>Raineyella</taxon>
    </lineage>
</organism>
<dbReference type="STRING" id="1577474.GA0111570_101126"/>
<keyword evidence="9" id="KW-1133">Transmembrane helix</keyword>
<keyword evidence="9" id="KW-0472">Membrane</keyword>
<dbReference type="SMART" id="SM00387">
    <property type="entry name" value="HATPase_c"/>
    <property type="match status" value="1"/>
</dbReference>
<dbReference type="CDD" id="cd16917">
    <property type="entry name" value="HATPase_UhpB-NarQ-NarX-like"/>
    <property type="match status" value="1"/>
</dbReference>
<evidence type="ECO:0000259" key="10">
    <source>
        <dbReference type="SMART" id="SM00387"/>
    </source>
</evidence>
<dbReference type="PANTHER" id="PTHR24421:SF10">
    <property type="entry name" value="NITRATE_NITRITE SENSOR PROTEIN NARQ"/>
    <property type="match status" value="1"/>
</dbReference>
<evidence type="ECO:0000256" key="4">
    <source>
        <dbReference type="ARBA" id="ARBA00022679"/>
    </source>
</evidence>
<evidence type="ECO:0000256" key="3">
    <source>
        <dbReference type="ARBA" id="ARBA00022553"/>
    </source>
</evidence>
<evidence type="ECO:0000256" key="9">
    <source>
        <dbReference type="SAM" id="Phobius"/>
    </source>
</evidence>
<feature type="transmembrane region" description="Helical" evidence="9">
    <location>
        <begin position="95"/>
        <end position="115"/>
    </location>
</feature>
<keyword evidence="6 11" id="KW-0418">Kinase</keyword>
<keyword evidence="8" id="KW-0902">Two-component regulatory system</keyword>
<feature type="transmembrane region" description="Helical" evidence="9">
    <location>
        <begin position="43"/>
        <end position="65"/>
    </location>
</feature>
<name>A0A1G6GDP2_9ACTN</name>
<reference evidence="11 12" key="1">
    <citation type="submission" date="2016-06" db="EMBL/GenBank/DDBJ databases">
        <authorList>
            <person name="Olsen C.W."/>
            <person name="Carey S."/>
            <person name="Hinshaw L."/>
            <person name="Karasin A.I."/>
        </authorList>
    </citation>
    <scope>NUCLEOTIDE SEQUENCE [LARGE SCALE GENOMIC DNA]</scope>
    <source>
        <strain evidence="11 12">LZ-22</strain>
    </source>
</reference>
<feature type="domain" description="Histidine kinase/HSP90-like ATPase" evidence="10">
    <location>
        <begin position="493"/>
        <end position="582"/>
    </location>
</feature>
<keyword evidence="7" id="KW-0067">ATP-binding</keyword>
<dbReference type="InterPro" id="IPR003594">
    <property type="entry name" value="HATPase_dom"/>
</dbReference>
<keyword evidence="4" id="KW-0808">Transferase</keyword>
<evidence type="ECO:0000256" key="2">
    <source>
        <dbReference type="ARBA" id="ARBA00012438"/>
    </source>
</evidence>
<keyword evidence="5" id="KW-0547">Nucleotide-binding</keyword>
<dbReference type="GO" id="GO:0046983">
    <property type="term" value="F:protein dimerization activity"/>
    <property type="evidence" value="ECO:0007669"/>
    <property type="project" value="InterPro"/>
</dbReference>
<dbReference type="Gene3D" id="1.20.5.1930">
    <property type="match status" value="1"/>
</dbReference>
<dbReference type="Proteomes" id="UP000199086">
    <property type="component" value="Unassembled WGS sequence"/>
</dbReference>
<keyword evidence="9" id="KW-0812">Transmembrane</keyword>
<feature type="transmembrane region" description="Helical" evidence="9">
    <location>
        <begin position="127"/>
        <end position="149"/>
    </location>
</feature>
<dbReference type="InterPro" id="IPR011712">
    <property type="entry name" value="Sig_transdc_His_kin_sub3_dim/P"/>
</dbReference>
<dbReference type="Pfam" id="PF02518">
    <property type="entry name" value="HATPase_c"/>
    <property type="match status" value="1"/>
</dbReference>
<evidence type="ECO:0000256" key="1">
    <source>
        <dbReference type="ARBA" id="ARBA00000085"/>
    </source>
</evidence>
<dbReference type="GO" id="GO:0016020">
    <property type="term" value="C:membrane"/>
    <property type="evidence" value="ECO:0007669"/>
    <property type="project" value="InterPro"/>
</dbReference>
<dbReference type="PANTHER" id="PTHR24421">
    <property type="entry name" value="NITRATE/NITRITE SENSOR PROTEIN NARX-RELATED"/>
    <property type="match status" value="1"/>
</dbReference>
<protein>
    <recommendedName>
        <fullName evidence="2">histidine kinase</fullName>
        <ecNumber evidence="2">2.7.13.3</ecNumber>
    </recommendedName>
</protein>
<evidence type="ECO:0000256" key="7">
    <source>
        <dbReference type="ARBA" id="ARBA00022840"/>
    </source>
</evidence>
<accession>A0A1G6GDP2</accession>
<feature type="transmembrane region" description="Helical" evidence="9">
    <location>
        <begin position="173"/>
        <end position="191"/>
    </location>
</feature>
<dbReference type="EMBL" id="FMYF01000001">
    <property type="protein sequence ID" value="SDB79855.1"/>
    <property type="molecule type" value="Genomic_DNA"/>
</dbReference>
<dbReference type="EC" id="2.7.13.3" evidence="2"/>
<dbReference type="SUPFAM" id="SSF55874">
    <property type="entry name" value="ATPase domain of HSP90 chaperone/DNA topoisomerase II/histidine kinase"/>
    <property type="match status" value="1"/>
</dbReference>
<evidence type="ECO:0000256" key="5">
    <source>
        <dbReference type="ARBA" id="ARBA00022741"/>
    </source>
</evidence>
<evidence type="ECO:0000313" key="11">
    <source>
        <dbReference type="EMBL" id="SDB79855.1"/>
    </source>
</evidence>
<dbReference type="AlphaFoldDB" id="A0A1G6GDP2"/>
<dbReference type="InterPro" id="IPR050482">
    <property type="entry name" value="Sensor_HK_TwoCompSys"/>
</dbReference>
<evidence type="ECO:0000256" key="6">
    <source>
        <dbReference type="ARBA" id="ARBA00022777"/>
    </source>
</evidence>
<dbReference type="GO" id="GO:0000155">
    <property type="term" value="F:phosphorelay sensor kinase activity"/>
    <property type="evidence" value="ECO:0007669"/>
    <property type="project" value="InterPro"/>
</dbReference>
<proteinExistence type="predicted"/>
<comment type="catalytic activity">
    <reaction evidence="1">
        <text>ATP + protein L-histidine = ADP + protein N-phospho-L-histidine.</text>
        <dbReference type="EC" id="2.7.13.3"/>
    </reaction>
</comment>